<dbReference type="OrthoDB" id="2679825at2759"/>
<organism evidence="1 2">
    <name type="scientific">Friedmanniomyces endolithicus</name>
    <dbReference type="NCBI Taxonomy" id="329885"/>
    <lineage>
        <taxon>Eukaryota</taxon>
        <taxon>Fungi</taxon>
        <taxon>Dikarya</taxon>
        <taxon>Ascomycota</taxon>
        <taxon>Pezizomycotina</taxon>
        <taxon>Dothideomycetes</taxon>
        <taxon>Dothideomycetidae</taxon>
        <taxon>Mycosphaerellales</taxon>
        <taxon>Teratosphaeriaceae</taxon>
        <taxon>Friedmanniomyces</taxon>
    </lineage>
</organism>
<dbReference type="AlphaFoldDB" id="A0A4U0V5T4"/>
<protein>
    <submittedName>
        <fullName evidence="1">Uncharacterized protein</fullName>
    </submittedName>
</protein>
<dbReference type="InterPro" id="IPR054208">
    <property type="entry name" value="DUF6914"/>
</dbReference>
<comment type="caution">
    <text evidence="1">The sequence shown here is derived from an EMBL/GenBank/DDBJ whole genome shotgun (WGS) entry which is preliminary data.</text>
</comment>
<sequence length="173" mass="19493">MPSGKLRLYIALYPSGVVNNEERKYHWGLLVGPKNESSSNVPGIRYHVKNTPTQGWKYEEVELDNILSTTNLLARILIAKIEDHNRVVAILRSLPIVQDDPAWRCRAWIASALAELARDGKAVGTSQLDWEVVEATARQYVARKAAAGRYERVEDVLKPKPTWDMLEGQETVA</sequence>
<dbReference type="Pfam" id="PF21858">
    <property type="entry name" value="DUF6914"/>
    <property type="match status" value="1"/>
</dbReference>
<dbReference type="STRING" id="329885.A0A4U0V5T4"/>
<dbReference type="EMBL" id="NAJP01000017">
    <property type="protein sequence ID" value="TKA43873.1"/>
    <property type="molecule type" value="Genomic_DNA"/>
</dbReference>
<accession>A0A4U0V5T4</accession>
<evidence type="ECO:0000313" key="2">
    <source>
        <dbReference type="Proteomes" id="UP000310066"/>
    </source>
</evidence>
<proteinExistence type="predicted"/>
<reference evidence="1 2" key="1">
    <citation type="submission" date="2017-03" db="EMBL/GenBank/DDBJ databases">
        <title>Genomes of endolithic fungi from Antarctica.</title>
        <authorList>
            <person name="Coleine C."/>
            <person name="Masonjones S."/>
            <person name="Stajich J.E."/>
        </authorList>
    </citation>
    <scope>NUCLEOTIDE SEQUENCE [LARGE SCALE GENOMIC DNA]</scope>
    <source>
        <strain evidence="1 2">CCFEE 5311</strain>
    </source>
</reference>
<dbReference type="Proteomes" id="UP000310066">
    <property type="component" value="Unassembled WGS sequence"/>
</dbReference>
<evidence type="ECO:0000313" key="1">
    <source>
        <dbReference type="EMBL" id="TKA43873.1"/>
    </source>
</evidence>
<gene>
    <name evidence="1" type="ORF">B0A54_05633</name>
</gene>
<name>A0A4U0V5T4_9PEZI</name>